<dbReference type="InterPro" id="IPR011611">
    <property type="entry name" value="PfkB_dom"/>
</dbReference>
<dbReference type="AlphaFoldDB" id="A0A7X0HQK1"/>
<dbReference type="Gene3D" id="3.40.1190.20">
    <property type="match status" value="1"/>
</dbReference>
<organism evidence="5 6">
    <name type="scientific">Bacillus benzoevorans</name>
    <dbReference type="NCBI Taxonomy" id="1456"/>
    <lineage>
        <taxon>Bacteria</taxon>
        <taxon>Bacillati</taxon>
        <taxon>Bacillota</taxon>
        <taxon>Bacilli</taxon>
        <taxon>Bacillales</taxon>
        <taxon>Bacillaceae</taxon>
        <taxon>Bacillus</taxon>
    </lineage>
</organism>
<protein>
    <submittedName>
        <fullName evidence="5">2-dehydro-3-deoxygluconokinase</fullName>
        <ecNumber evidence="5">2.7.1.45</ecNumber>
    </submittedName>
</protein>
<dbReference type="SUPFAM" id="SSF53613">
    <property type="entry name" value="Ribokinase-like"/>
    <property type="match status" value="1"/>
</dbReference>
<dbReference type="PANTHER" id="PTHR43320:SF2">
    <property type="entry name" value="2-DEHYDRO-3-DEOXYGLUCONOKINASE_2-DEHYDRO-3-DEOXYGALACTONOKINASE"/>
    <property type="match status" value="1"/>
</dbReference>
<evidence type="ECO:0000259" key="4">
    <source>
        <dbReference type="Pfam" id="PF00294"/>
    </source>
</evidence>
<sequence>MKKVVTMGEIMLRLSAPGQQKIQQTQAFDVVYGGGEANVAIGLSQLGLKTSFVSKLPDHALGYSANQQLNRYGVDTEQMLFGGERIGIYYLEKGYSIRPSKVIYDRSGSSFATSKTDEYDLEAAFQDADWFHISGITPALNEEIFQLTKQSLAVAKRMGLTTSCDLNYRSSLWTFENARKKMTELMQDVDVCIGVEPLQLLDAEGNEIKDRLPAKPGPDDYKEIMQEMHRKFALKYIAMTFRNQLSVNHHQLKALLSDGSGFYQSPETDVEIVDRVGTGDAFSTGLVYSLVNGYEPQRAVDFATACFALKHTIEGDAGLMSLAEVEQYMENRNSFSIRR</sequence>
<evidence type="ECO:0000256" key="2">
    <source>
        <dbReference type="ARBA" id="ARBA00022679"/>
    </source>
</evidence>
<dbReference type="InterPro" id="IPR029056">
    <property type="entry name" value="Ribokinase-like"/>
</dbReference>
<proteinExistence type="inferred from homology"/>
<reference evidence="5 6" key="1">
    <citation type="submission" date="2020-08" db="EMBL/GenBank/DDBJ databases">
        <title>Genomic Encyclopedia of Type Strains, Phase IV (KMG-IV): sequencing the most valuable type-strain genomes for metagenomic binning, comparative biology and taxonomic classification.</title>
        <authorList>
            <person name="Goeker M."/>
        </authorList>
    </citation>
    <scope>NUCLEOTIDE SEQUENCE [LARGE SCALE GENOMIC DNA]</scope>
    <source>
        <strain evidence="5 6">DSM 5391</strain>
    </source>
</reference>
<keyword evidence="3 5" id="KW-0418">Kinase</keyword>
<dbReference type="Proteomes" id="UP000531594">
    <property type="component" value="Unassembled WGS sequence"/>
</dbReference>
<dbReference type="EC" id="2.7.1.45" evidence="5"/>
<dbReference type="PANTHER" id="PTHR43320">
    <property type="entry name" value="SUGAR KINASE"/>
    <property type="match status" value="1"/>
</dbReference>
<name>A0A7X0HQK1_9BACI</name>
<dbReference type="Pfam" id="PF00294">
    <property type="entry name" value="PfkB"/>
    <property type="match status" value="1"/>
</dbReference>
<accession>A0A7X0HQK1</accession>
<keyword evidence="2 5" id="KW-0808">Transferase</keyword>
<gene>
    <name evidence="5" type="ORF">HNR53_001728</name>
</gene>
<evidence type="ECO:0000256" key="3">
    <source>
        <dbReference type="ARBA" id="ARBA00022777"/>
    </source>
</evidence>
<keyword evidence="6" id="KW-1185">Reference proteome</keyword>
<evidence type="ECO:0000313" key="6">
    <source>
        <dbReference type="Proteomes" id="UP000531594"/>
    </source>
</evidence>
<evidence type="ECO:0000256" key="1">
    <source>
        <dbReference type="ARBA" id="ARBA00010688"/>
    </source>
</evidence>
<dbReference type="GO" id="GO:0008673">
    <property type="term" value="F:2-dehydro-3-deoxygluconokinase activity"/>
    <property type="evidence" value="ECO:0007669"/>
    <property type="project" value="UniProtKB-EC"/>
</dbReference>
<comment type="similarity">
    <text evidence="1">Belongs to the carbohydrate kinase PfkB family.</text>
</comment>
<comment type="caution">
    <text evidence="5">The sequence shown here is derived from an EMBL/GenBank/DDBJ whole genome shotgun (WGS) entry which is preliminary data.</text>
</comment>
<feature type="domain" description="Carbohydrate kinase PfkB" evidence="4">
    <location>
        <begin position="1"/>
        <end position="310"/>
    </location>
</feature>
<dbReference type="InterPro" id="IPR052700">
    <property type="entry name" value="Carb_kinase_PfkB-like"/>
</dbReference>
<dbReference type="EMBL" id="JACHGK010000004">
    <property type="protein sequence ID" value="MBB6445118.1"/>
    <property type="molecule type" value="Genomic_DNA"/>
</dbReference>
<dbReference type="RefSeq" id="WP_184524841.1">
    <property type="nucleotide sequence ID" value="NZ_JACHGK010000004.1"/>
</dbReference>
<evidence type="ECO:0000313" key="5">
    <source>
        <dbReference type="EMBL" id="MBB6445118.1"/>
    </source>
</evidence>
<dbReference type="CDD" id="cd01166">
    <property type="entry name" value="KdgK"/>
    <property type="match status" value="1"/>
</dbReference>